<evidence type="ECO:0000313" key="2">
    <source>
        <dbReference type="EMBL" id="GAL69439.1"/>
    </source>
</evidence>
<name>A0A090VKU7_9FLAO</name>
<dbReference type="AlphaFoldDB" id="A0A090VKU7"/>
<dbReference type="Proteomes" id="UP000029641">
    <property type="component" value="Unassembled WGS sequence"/>
</dbReference>
<protein>
    <submittedName>
        <fullName evidence="1">Uncharacterized protein</fullName>
    </submittedName>
</protein>
<evidence type="ECO:0000313" key="1">
    <source>
        <dbReference type="EMBL" id="GAL65375.1"/>
    </source>
</evidence>
<dbReference type="EMBL" id="BBNY01000005">
    <property type="protein sequence ID" value="GAL89060.1"/>
    <property type="molecule type" value="Genomic_DNA"/>
</dbReference>
<dbReference type="Proteomes" id="UP000029646">
    <property type="component" value="Unassembled WGS sequence"/>
</dbReference>
<reference evidence="5" key="1">
    <citation type="journal article" date="2014" name="Genome Announc.">
        <title>Draft Genome Sequence of Marine Flavobacterium Jejuia pallidilutea Strain 11shimoA1 and Pigmentation Mutants.</title>
        <authorList>
            <person name="Takatani N."/>
            <person name="Nakanishi M."/>
            <person name="Meirelles P."/>
            <person name="Mino S."/>
            <person name="Suda W."/>
            <person name="Oshima K."/>
            <person name="Hattori M."/>
            <person name="Ohkuma M."/>
            <person name="Hosokawa M."/>
            <person name="Miyashita K."/>
            <person name="Thompson F.L."/>
            <person name="Niwa A."/>
            <person name="Sawabe T."/>
            <person name="Sawabe T."/>
        </authorList>
    </citation>
    <scope>NUCLEOTIDE SEQUENCE [LARGE SCALE GENOMIC DNA]</scope>
    <source>
        <strain evidence="5">JCM 19538</strain>
    </source>
</reference>
<dbReference type="STRING" id="504487.JCM19538_2049"/>
<keyword evidence="5" id="KW-1185">Reference proteome</keyword>
<comment type="caution">
    <text evidence="1">The sequence shown here is derived from an EMBL/GenBank/DDBJ whole genome shotgun (WGS) entry which is preliminary data.</text>
</comment>
<dbReference type="EMBL" id="BBNR01000001">
    <property type="protein sequence ID" value="GAL65375.1"/>
    <property type="molecule type" value="Genomic_DNA"/>
</dbReference>
<accession>A0A090VKU7</accession>
<proteinExistence type="predicted"/>
<dbReference type="EMBL" id="BBNS01000001">
    <property type="protein sequence ID" value="GAL69439.1"/>
    <property type="molecule type" value="Genomic_DNA"/>
</dbReference>
<evidence type="ECO:0000313" key="5">
    <source>
        <dbReference type="Proteomes" id="UP000030184"/>
    </source>
</evidence>
<gene>
    <name evidence="1" type="ORF">JCM19301_3835</name>
    <name evidence="2" type="ORF">JCM19302_4168</name>
    <name evidence="3" type="ORF">JCM19538_2049</name>
</gene>
<evidence type="ECO:0000313" key="3">
    <source>
        <dbReference type="EMBL" id="GAL89060.1"/>
    </source>
</evidence>
<evidence type="ECO:0000313" key="4">
    <source>
        <dbReference type="Proteomes" id="UP000029641"/>
    </source>
</evidence>
<sequence>MYIIYELHIFYRNKKHTLQKKYSFIIKTTKTPYFVNILRVCTKKIKLKEN</sequence>
<dbReference type="Proteomes" id="UP000030184">
    <property type="component" value="Unassembled WGS sequence"/>
</dbReference>
<organism evidence="1 4">
    <name type="scientific">Jejuia pallidilutea</name>
    <dbReference type="NCBI Taxonomy" id="504487"/>
    <lineage>
        <taxon>Bacteria</taxon>
        <taxon>Pseudomonadati</taxon>
        <taxon>Bacteroidota</taxon>
        <taxon>Flavobacteriia</taxon>
        <taxon>Flavobacteriales</taxon>
        <taxon>Flavobacteriaceae</taxon>
        <taxon>Jejuia</taxon>
    </lineage>
</organism>